<accession>A0A4Y9EKR8</accession>
<feature type="chain" id="PRO_5021279094" description="DUF3108 domain-containing protein" evidence="1">
    <location>
        <begin position="19"/>
        <end position="207"/>
    </location>
</feature>
<reference evidence="2 3" key="1">
    <citation type="submission" date="2019-02" db="EMBL/GenBank/DDBJ databases">
        <title>Polymorphobacter sp. isolated from the lake at the Tibet of China.</title>
        <authorList>
            <person name="Li A."/>
        </authorList>
    </citation>
    <scope>NUCLEOTIDE SEQUENCE [LARGE SCALE GENOMIC DNA]</scope>
    <source>
        <strain evidence="2 3">DJ1R-1</strain>
    </source>
</reference>
<evidence type="ECO:0000313" key="3">
    <source>
        <dbReference type="Proteomes" id="UP000297737"/>
    </source>
</evidence>
<dbReference type="RefSeq" id="WP_135247172.1">
    <property type="nucleotide sequence ID" value="NZ_SIHO01000004.1"/>
</dbReference>
<evidence type="ECO:0000313" key="2">
    <source>
        <dbReference type="EMBL" id="TFU00404.1"/>
    </source>
</evidence>
<proteinExistence type="predicted"/>
<keyword evidence="1" id="KW-0732">Signal</keyword>
<feature type="signal peptide" evidence="1">
    <location>
        <begin position="1"/>
        <end position="18"/>
    </location>
</feature>
<name>A0A4Y9EKR8_9SPHN</name>
<gene>
    <name evidence="2" type="ORF">EUV02_15270</name>
</gene>
<organism evidence="2 3">
    <name type="scientific">Glacieibacterium arshaanense</name>
    <dbReference type="NCBI Taxonomy" id="2511025"/>
    <lineage>
        <taxon>Bacteria</taxon>
        <taxon>Pseudomonadati</taxon>
        <taxon>Pseudomonadota</taxon>
        <taxon>Alphaproteobacteria</taxon>
        <taxon>Sphingomonadales</taxon>
        <taxon>Sphingosinicellaceae</taxon>
        <taxon>Glacieibacterium</taxon>
    </lineage>
</organism>
<dbReference type="OrthoDB" id="6691870at2"/>
<dbReference type="AlphaFoldDB" id="A0A4Y9EKR8"/>
<dbReference type="Proteomes" id="UP000297737">
    <property type="component" value="Unassembled WGS sequence"/>
</dbReference>
<sequence>MLRFALAALLLAAAPVVAGPEGRYRLTGVQDAASGIELRADHTFSYGLSYGALDEMAEGVWKQAGDTVLLTTQPTPKPPVIAPGTATRTDEAPLRLRVVGPAGQGVALVDFEIRYASGEPRTGYTQDYGWTSPGDEARTPVSVRFAVPMYGITSPVFPIDAARANDLVFVLTPNDLGVIDFRDQKLTVTPDALLMQRGNGTLRYVRD</sequence>
<evidence type="ECO:0008006" key="4">
    <source>
        <dbReference type="Google" id="ProtNLM"/>
    </source>
</evidence>
<dbReference type="EMBL" id="SIHO01000004">
    <property type="protein sequence ID" value="TFU00404.1"/>
    <property type="molecule type" value="Genomic_DNA"/>
</dbReference>
<comment type="caution">
    <text evidence="2">The sequence shown here is derived from an EMBL/GenBank/DDBJ whole genome shotgun (WGS) entry which is preliminary data.</text>
</comment>
<protein>
    <recommendedName>
        <fullName evidence="4">DUF3108 domain-containing protein</fullName>
    </recommendedName>
</protein>
<evidence type="ECO:0000256" key="1">
    <source>
        <dbReference type="SAM" id="SignalP"/>
    </source>
</evidence>
<keyword evidence="3" id="KW-1185">Reference proteome</keyword>